<feature type="region of interest" description="Disordered" evidence="1">
    <location>
        <begin position="1"/>
        <end position="31"/>
    </location>
</feature>
<reference evidence="2" key="1">
    <citation type="submission" date="2023-10" db="EMBL/GenBank/DDBJ databases">
        <title>Genome assembly of Pristionchus species.</title>
        <authorList>
            <person name="Yoshida K."/>
            <person name="Sommer R.J."/>
        </authorList>
    </citation>
    <scope>NUCLEOTIDE SEQUENCE</scope>
    <source>
        <strain evidence="2">RS5133</strain>
    </source>
</reference>
<dbReference type="EMBL" id="BTSY01000004">
    <property type="protein sequence ID" value="GMT22044.1"/>
    <property type="molecule type" value="Genomic_DNA"/>
</dbReference>
<dbReference type="Proteomes" id="UP001432322">
    <property type="component" value="Unassembled WGS sequence"/>
</dbReference>
<sequence>MSSGVAPLPPLPPVAGSVQPMTPPPPLRDLSTTPAFQAYMQLQQQQQMQATSAAAAGRPQQLLLPPSLQNHPVMMQQLQQNQFRHPPATPGNHGGYFVIYGYSPARIDPATGMYASCLTGPLPNGAQMMYVPPLMPLPYDGRLLAAVPPPTPTNPTVSNLMTSSTYAAACSTSSNPIPPTMQQATPNPLAQFANPASPAVGPPMYTDMAARVLMMQQQRPLQHLQQPLLQHQPIQPQLLLKVEKFELDERGGGSSEDGDDLTFIPVDSEESSRASTTVDVMDHQQQVQQRGRDATAIPSSSSLQDQHCLVSSSSDKRPTSTAPFATPAVRMGEGVGEAQDEALSVMIKGRAVTIKREPAEMESEEPVVEFKPLMVKTELATTSSTTTAPVLPSAQRGRKRISKKPDVPMPTPSPRKLRVTKKRVAMKRAAEGHDEREKVKKLKEDIMKFYVQNVVMACRNDREEMLRRNDMVVGVISRCLAGHTKKPAAAAAERKKRAAAAAAKKKPAAAAAGKKMAAAAKKQPAAAAVVKKKRAAAVTAKKPAATAGRKKRVAAGDKKPAAAVAAKGKKDVAAPVEESKAAAAADKKKPVAVAAASEKTPAAPAAEDKKSAASEKTPAAPAAEDKKSAAREKTPAAPAA</sequence>
<gene>
    <name evidence="2" type="ORF">PFISCL1PPCAC_13341</name>
</gene>
<feature type="region of interest" description="Disordered" evidence="1">
    <location>
        <begin position="249"/>
        <end position="305"/>
    </location>
</feature>
<feature type="compositionally biased region" description="Basic and acidic residues" evidence="1">
    <location>
        <begin position="568"/>
        <end position="589"/>
    </location>
</feature>
<feature type="non-terminal residue" evidence="2">
    <location>
        <position position="640"/>
    </location>
</feature>
<name>A0AAV5VWB2_9BILA</name>
<dbReference type="AlphaFoldDB" id="A0AAV5VWB2"/>
<accession>A0AAV5VWB2</accession>
<protein>
    <submittedName>
        <fullName evidence="2">Uncharacterized protein</fullName>
    </submittedName>
</protein>
<feature type="compositionally biased region" description="Low complexity" evidence="1">
    <location>
        <begin position="591"/>
        <end position="605"/>
    </location>
</feature>
<evidence type="ECO:0000313" key="3">
    <source>
        <dbReference type="Proteomes" id="UP001432322"/>
    </source>
</evidence>
<feature type="compositionally biased region" description="Low complexity" evidence="1">
    <location>
        <begin position="538"/>
        <end position="547"/>
    </location>
</feature>
<evidence type="ECO:0000256" key="1">
    <source>
        <dbReference type="SAM" id="MobiDB-lite"/>
    </source>
</evidence>
<feature type="compositionally biased region" description="Basic and acidic residues" evidence="1">
    <location>
        <begin position="623"/>
        <end position="634"/>
    </location>
</feature>
<evidence type="ECO:0000313" key="2">
    <source>
        <dbReference type="EMBL" id="GMT22044.1"/>
    </source>
</evidence>
<proteinExistence type="predicted"/>
<organism evidence="2 3">
    <name type="scientific">Pristionchus fissidentatus</name>
    <dbReference type="NCBI Taxonomy" id="1538716"/>
    <lineage>
        <taxon>Eukaryota</taxon>
        <taxon>Metazoa</taxon>
        <taxon>Ecdysozoa</taxon>
        <taxon>Nematoda</taxon>
        <taxon>Chromadorea</taxon>
        <taxon>Rhabditida</taxon>
        <taxon>Rhabditina</taxon>
        <taxon>Diplogasteromorpha</taxon>
        <taxon>Diplogasteroidea</taxon>
        <taxon>Neodiplogasteridae</taxon>
        <taxon>Pristionchus</taxon>
    </lineage>
</organism>
<keyword evidence="3" id="KW-1185">Reference proteome</keyword>
<feature type="region of interest" description="Disordered" evidence="1">
    <location>
        <begin position="380"/>
        <end position="416"/>
    </location>
</feature>
<feature type="region of interest" description="Disordered" evidence="1">
    <location>
        <begin position="538"/>
        <end position="640"/>
    </location>
</feature>
<comment type="caution">
    <text evidence="2">The sequence shown here is derived from an EMBL/GenBank/DDBJ whole genome shotgun (WGS) entry which is preliminary data.</text>
</comment>